<dbReference type="PANTHER" id="PTHR42648">
    <property type="entry name" value="TRANSPOSASE, PUTATIVE-RELATED"/>
    <property type="match status" value="1"/>
</dbReference>
<dbReference type="InterPro" id="IPR043502">
    <property type="entry name" value="DNA/RNA_pol_sf"/>
</dbReference>
<dbReference type="Pfam" id="PF13976">
    <property type="entry name" value="gag_pre-integrs"/>
    <property type="match status" value="1"/>
</dbReference>
<feature type="compositionally biased region" description="Polar residues" evidence="3">
    <location>
        <begin position="253"/>
        <end position="266"/>
    </location>
</feature>
<dbReference type="InterPro" id="IPR039537">
    <property type="entry name" value="Retrotran_Ty1/copia-like"/>
</dbReference>
<dbReference type="Pfam" id="PF00665">
    <property type="entry name" value="rve"/>
    <property type="match status" value="1"/>
</dbReference>
<keyword evidence="6" id="KW-1185">Reference proteome</keyword>
<dbReference type="PANTHER" id="PTHR42648:SF18">
    <property type="entry name" value="RETROTRANSPOSON, UNCLASSIFIED-LIKE PROTEIN"/>
    <property type="match status" value="1"/>
</dbReference>
<name>A0AA38SQ39_9ASTR</name>
<dbReference type="InterPro" id="IPR001584">
    <property type="entry name" value="Integrase_cat-core"/>
</dbReference>
<proteinExistence type="predicted"/>
<dbReference type="GO" id="GO:0016787">
    <property type="term" value="F:hydrolase activity"/>
    <property type="evidence" value="ECO:0007669"/>
    <property type="project" value="UniProtKB-KW"/>
</dbReference>
<reference evidence="5" key="1">
    <citation type="submission" date="2023-03" db="EMBL/GenBank/DDBJ databases">
        <title>Chromosome-scale reference genome and RAD-based genetic map of yellow starthistle (Centaurea solstitialis) reveal putative structural variation and QTLs associated with invader traits.</title>
        <authorList>
            <person name="Reatini B."/>
            <person name="Cang F.A."/>
            <person name="Jiang Q."/>
            <person name="Mckibben M.T.W."/>
            <person name="Barker M.S."/>
            <person name="Rieseberg L.H."/>
            <person name="Dlugosch K.M."/>
        </authorList>
    </citation>
    <scope>NUCLEOTIDE SEQUENCE</scope>
    <source>
        <strain evidence="5">CAN-66</strain>
        <tissue evidence="5">Leaf</tissue>
    </source>
</reference>
<keyword evidence="1" id="KW-0479">Metal-binding</keyword>
<dbReference type="InterPro" id="IPR013103">
    <property type="entry name" value="RVT_2"/>
</dbReference>
<dbReference type="AlphaFoldDB" id="A0AA38SQ39"/>
<evidence type="ECO:0000313" key="5">
    <source>
        <dbReference type="EMBL" id="KAJ9546779.1"/>
    </source>
</evidence>
<dbReference type="Pfam" id="PF07727">
    <property type="entry name" value="RVT_2"/>
    <property type="match status" value="1"/>
</dbReference>
<feature type="region of interest" description="Disordered" evidence="3">
    <location>
        <begin position="231"/>
        <end position="269"/>
    </location>
</feature>
<organism evidence="5 6">
    <name type="scientific">Centaurea solstitialis</name>
    <name type="common">yellow star-thistle</name>
    <dbReference type="NCBI Taxonomy" id="347529"/>
    <lineage>
        <taxon>Eukaryota</taxon>
        <taxon>Viridiplantae</taxon>
        <taxon>Streptophyta</taxon>
        <taxon>Embryophyta</taxon>
        <taxon>Tracheophyta</taxon>
        <taxon>Spermatophyta</taxon>
        <taxon>Magnoliopsida</taxon>
        <taxon>eudicotyledons</taxon>
        <taxon>Gunneridae</taxon>
        <taxon>Pentapetalae</taxon>
        <taxon>asterids</taxon>
        <taxon>campanulids</taxon>
        <taxon>Asterales</taxon>
        <taxon>Asteraceae</taxon>
        <taxon>Carduoideae</taxon>
        <taxon>Cardueae</taxon>
        <taxon>Centaureinae</taxon>
        <taxon>Centaurea</taxon>
    </lineage>
</organism>
<dbReference type="InterPro" id="IPR025724">
    <property type="entry name" value="GAG-pre-integrase_dom"/>
</dbReference>
<evidence type="ECO:0000259" key="4">
    <source>
        <dbReference type="PROSITE" id="PS50994"/>
    </source>
</evidence>
<dbReference type="Gene3D" id="3.30.420.10">
    <property type="entry name" value="Ribonuclease H-like superfamily/Ribonuclease H"/>
    <property type="match status" value="1"/>
</dbReference>
<dbReference type="SUPFAM" id="SSF56672">
    <property type="entry name" value="DNA/RNA polymerases"/>
    <property type="match status" value="1"/>
</dbReference>
<evidence type="ECO:0000256" key="2">
    <source>
        <dbReference type="ARBA" id="ARBA00022801"/>
    </source>
</evidence>
<dbReference type="GO" id="GO:0046872">
    <property type="term" value="F:metal ion binding"/>
    <property type="evidence" value="ECO:0007669"/>
    <property type="project" value="UniProtKB-KW"/>
</dbReference>
<keyword evidence="2" id="KW-0378">Hydrolase</keyword>
<feature type="compositionally biased region" description="Polar residues" evidence="3">
    <location>
        <begin position="235"/>
        <end position="246"/>
    </location>
</feature>
<evidence type="ECO:0000256" key="1">
    <source>
        <dbReference type="ARBA" id="ARBA00022723"/>
    </source>
</evidence>
<dbReference type="InterPro" id="IPR012337">
    <property type="entry name" value="RNaseH-like_sf"/>
</dbReference>
<dbReference type="SUPFAM" id="SSF53098">
    <property type="entry name" value="Ribonuclease H-like"/>
    <property type="match status" value="1"/>
</dbReference>
<evidence type="ECO:0000313" key="6">
    <source>
        <dbReference type="Proteomes" id="UP001172457"/>
    </source>
</evidence>
<dbReference type="Proteomes" id="UP001172457">
    <property type="component" value="Chromosome 5"/>
</dbReference>
<dbReference type="PROSITE" id="PS50994">
    <property type="entry name" value="INTEGRASE"/>
    <property type="match status" value="1"/>
</dbReference>
<gene>
    <name evidence="5" type="ORF">OSB04_019322</name>
</gene>
<dbReference type="EMBL" id="JARYMX010000005">
    <property type="protein sequence ID" value="KAJ9546779.1"/>
    <property type="molecule type" value="Genomic_DNA"/>
</dbReference>
<sequence length="458" mass="52216">MYKADTLIEVTRASRRGDLYLMCFDTLEAKEEICLVFSMKNEDAWLWHTRLCHLNFHTLDKLVRLKLVKGLPNIKFEKDHLCSACEMGKLRSSSHKTKSNPFYDKPLQMLHVDLCGPIVVQSFGGRKYILVLVDEFSRFSWVEFMKKKSQVPSLLINLLKRLQVRVLRSDNGTEFKNAAVEEYLASVTQDKFKEELKIQADKSPNATITEDLEVSASDTRASADAARAFEENLQDTKASPSASNTPPSIPEVSPTQVAITSEQPSQEDCPVIPSPTPIPHSLEEITCSVHLLIPQDGPKIILFLKSLDELTQFDRNQVWTLVPLPNRKMTIGTKWVFRNKKDEQGVMVRNKARLVAQGYCQEEGIDYEETFAPVARLEAIRIFLAFAAPRGFKVFQMDVKSAFLNGKLKEEVYVKQPPGFESAKYPNHVYFLDKALYGLKQAPRAWYERDAEFKSRTP</sequence>
<dbReference type="InterPro" id="IPR036397">
    <property type="entry name" value="RNaseH_sf"/>
</dbReference>
<dbReference type="GO" id="GO:0003676">
    <property type="term" value="F:nucleic acid binding"/>
    <property type="evidence" value="ECO:0007669"/>
    <property type="project" value="InterPro"/>
</dbReference>
<feature type="domain" description="Integrase catalytic" evidence="4">
    <location>
        <begin position="102"/>
        <end position="262"/>
    </location>
</feature>
<comment type="caution">
    <text evidence="5">The sequence shown here is derived from an EMBL/GenBank/DDBJ whole genome shotgun (WGS) entry which is preliminary data.</text>
</comment>
<protein>
    <recommendedName>
        <fullName evidence="4">Integrase catalytic domain-containing protein</fullName>
    </recommendedName>
</protein>
<evidence type="ECO:0000256" key="3">
    <source>
        <dbReference type="SAM" id="MobiDB-lite"/>
    </source>
</evidence>
<dbReference type="GO" id="GO:0015074">
    <property type="term" value="P:DNA integration"/>
    <property type="evidence" value="ECO:0007669"/>
    <property type="project" value="InterPro"/>
</dbReference>
<accession>A0AA38SQ39</accession>